<evidence type="ECO:0000259" key="6">
    <source>
        <dbReference type="Pfam" id="PF01227"/>
    </source>
</evidence>
<name>A0A4Q7ZK42_9ACTN</name>
<dbReference type="Gene3D" id="3.30.1130.10">
    <property type="match status" value="1"/>
</dbReference>
<keyword evidence="4 5" id="KW-0378">Hydrolase</keyword>
<dbReference type="PANTHER" id="PTHR11109">
    <property type="entry name" value="GTP CYCLOHYDROLASE I"/>
    <property type="match status" value="1"/>
</dbReference>
<dbReference type="InterPro" id="IPR020602">
    <property type="entry name" value="GTP_CycHdrlase_I_dom"/>
</dbReference>
<keyword evidence="5" id="KW-0547">Nucleotide-binding</keyword>
<keyword evidence="3 5" id="KW-0554">One-carbon metabolism</keyword>
<comment type="caution">
    <text evidence="7">The sequence shown here is derived from an EMBL/GenBank/DDBJ whole genome shotgun (WGS) entry which is preliminary data.</text>
</comment>
<comment type="pathway">
    <text evidence="2 5">Cofactor biosynthesis; 7,8-dihydroneopterin triphosphate biosynthesis; 7,8-dihydroneopterin triphosphate from GTP: step 1/1.</text>
</comment>
<comment type="subunit">
    <text evidence="5">Homopolymer.</text>
</comment>
<dbReference type="GO" id="GO:0003934">
    <property type="term" value="F:GTP cyclohydrolase I activity"/>
    <property type="evidence" value="ECO:0007669"/>
    <property type="project" value="UniProtKB-UniRule"/>
</dbReference>
<dbReference type="HAMAP" id="MF_00223">
    <property type="entry name" value="FolE"/>
    <property type="match status" value="1"/>
</dbReference>
<dbReference type="FunFam" id="3.30.1130.10:FF:000001">
    <property type="entry name" value="GTP cyclohydrolase 1"/>
    <property type="match status" value="1"/>
</dbReference>
<dbReference type="EC" id="3.5.4.16" evidence="5"/>
<dbReference type="GO" id="GO:0006729">
    <property type="term" value="P:tetrahydrobiopterin biosynthetic process"/>
    <property type="evidence" value="ECO:0007669"/>
    <property type="project" value="TreeGrafter"/>
</dbReference>
<comment type="similarity">
    <text evidence="5">Belongs to the GTP cyclohydrolase I family.</text>
</comment>
<dbReference type="EMBL" id="SHKY01000001">
    <property type="protein sequence ID" value="RZU50693.1"/>
    <property type="molecule type" value="Genomic_DNA"/>
</dbReference>
<protein>
    <recommendedName>
        <fullName evidence="5">GTP cyclohydrolase 1</fullName>
        <ecNumber evidence="5">3.5.4.16</ecNumber>
    </recommendedName>
    <alternativeName>
        <fullName evidence="5">GTP cyclohydrolase I</fullName>
        <shortName evidence="5">GTP-CH-I</shortName>
    </alternativeName>
</protein>
<organism evidence="7 8">
    <name type="scientific">Krasilnikovia cinnamomea</name>
    <dbReference type="NCBI Taxonomy" id="349313"/>
    <lineage>
        <taxon>Bacteria</taxon>
        <taxon>Bacillati</taxon>
        <taxon>Actinomycetota</taxon>
        <taxon>Actinomycetes</taxon>
        <taxon>Micromonosporales</taxon>
        <taxon>Micromonosporaceae</taxon>
        <taxon>Krasilnikovia</taxon>
    </lineage>
</organism>
<evidence type="ECO:0000256" key="2">
    <source>
        <dbReference type="ARBA" id="ARBA00005080"/>
    </source>
</evidence>
<dbReference type="InterPro" id="IPR043133">
    <property type="entry name" value="GTP-CH-I_C/QueF"/>
</dbReference>
<dbReference type="GO" id="GO:0046654">
    <property type="term" value="P:tetrahydrofolate biosynthetic process"/>
    <property type="evidence" value="ECO:0007669"/>
    <property type="project" value="UniProtKB-UniRule"/>
</dbReference>
<comment type="catalytic activity">
    <reaction evidence="1 5">
        <text>GTP + H2O = 7,8-dihydroneopterin 3'-triphosphate + formate + H(+)</text>
        <dbReference type="Rhea" id="RHEA:17473"/>
        <dbReference type="ChEBI" id="CHEBI:15377"/>
        <dbReference type="ChEBI" id="CHEBI:15378"/>
        <dbReference type="ChEBI" id="CHEBI:15740"/>
        <dbReference type="ChEBI" id="CHEBI:37565"/>
        <dbReference type="ChEBI" id="CHEBI:58462"/>
        <dbReference type="EC" id="3.5.4.16"/>
    </reaction>
</comment>
<dbReference type="NCBIfam" id="NF006825">
    <property type="entry name" value="PRK09347.1-2"/>
    <property type="match status" value="1"/>
</dbReference>
<dbReference type="Proteomes" id="UP000292564">
    <property type="component" value="Unassembled WGS sequence"/>
</dbReference>
<feature type="binding site" evidence="5">
    <location>
        <position position="78"/>
    </location>
    <ligand>
        <name>Zn(2+)</name>
        <dbReference type="ChEBI" id="CHEBI:29105"/>
    </ligand>
</feature>
<dbReference type="AlphaFoldDB" id="A0A4Q7ZK42"/>
<dbReference type="GO" id="GO:0005525">
    <property type="term" value="F:GTP binding"/>
    <property type="evidence" value="ECO:0007669"/>
    <property type="project" value="UniProtKB-KW"/>
</dbReference>
<reference evidence="7 8" key="1">
    <citation type="submission" date="2019-02" db="EMBL/GenBank/DDBJ databases">
        <title>Sequencing the genomes of 1000 actinobacteria strains.</title>
        <authorList>
            <person name="Klenk H.-P."/>
        </authorList>
    </citation>
    <scope>NUCLEOTIDE SEQUENCE [LARGE SCALE GENOMIC DNA]</scope>
    <source>
        <strain evidence="7 8">DSM 45162</strain>
    </source>
</reference>
<dbReference type="Gene3D" id="1.10.286.10">
    <property type="match status" value="1"/>
</dbReference>
<dbReference type="SUPFAM" id="SSF55620">
    <property type="entry name" value="Tetrahydrobiopterin biosynthesis enzymes-like"/>
    <property type="match status" value="1"/>
</dbReference>
<dbReference type="Pfam" id="PF01227">
    <property type="entry name" value="GTP_cyclohydroI"/>
    <property type="match status" value="1"/>
</dbReference>
<dbReference type="OrthoDB" id="9801207at2"/>
<dbReference type="InterPro" id="IPR001474">
    <property type="entry name" value="GTP_CycHdrlase_I"/>
</dbReference>
<feature type="binding site" evidence="5">
    <location>
        <position position="146"/>
    </location>
    <ligand>
        <name>Zn(2+)</name>
        <dbReference type="ChEBI" id="CHEBI:29105"/>
    </ligand>
</feature>
<feature type="binding site" evidence="5">
    <location>
        <position position="75"/>
    </location>
    <ligand>
        <name>Zn(2+)</name>
        <dbReference type="ChEBI" id="CHEBI:29105"/>
    </ligand>
</feature>
<dbReference type="InterPro" id="IPR018234">
    <property type="entry name" value="GTP_CycHdrlase_I_CS"/>
</dbReference>
<proteinExistence type="inferred from homology"/>
<evidence type="ECO:0000256" key="1">
    <source>
        <dbReference type="ARBA" id="ARBA00001052"/>
    </source>
</evidence>
<dbReference type="NCBIfam" id="NF006826">
    <property type="entry name" value="PRK09347.1-3"/>
    <property type="match status" value="1"/>
</dbReference>
<sequence length="187" mass="21361">MLDPHARAAAEEHLRELLKVFGHDIDREGLVDTPRRYVRFLEQFLVPEEFDFTSFSKENYDQMIVQRDVPFYSICEHHLVPFFGVGTIAYIPDRRIVGLSKLARCLRFHAAGLQNQERITMATASRLQEALEPKGVAVILQARHLCMEMRGIKAYGATTITSEVIGAFRDQNRTRGELLSLISQGQK</sequence>
<keyword evidence="5" id="KW-0862">Zinc</keyword>
<dbReference type="GO" id="GO:0005737">
    <property type="term" value="C:cytoplasm"/>
    <property type="evidence" value="ECO:0007669"/>
    <property type="project" value="TreeGrafter"/>
</dbReference>
<evidence type="ECO:0000256" key="3">
    <source>
        <dbReference type="ARBA" id="ARBA00022563"/>
    </source>
</evidence>
<keyword evidence="5" id="KW-0479">Metal-binding</keyword>
<evidence type="ECO:0000256" key="5">
    <source>
        <dbReference type="HAMAP-Rule" id="MF_00223"/>
    </source>
</evidence>
<dbReference type="RefSeq" id="WP_130513263.1">
    <property type="nucleotide sequence ID" value="NZ_SHKY01000001.1"/>
</dbReference>
<dbReference type="PANTHER" id="PTHR11109:SF7">
    <property type="entry name" value="GTP CYCLOHYDROLASE 1"/>
    <property type="match status" value="1"/>
</dbReference>
<dbReference type="UniPathway" id="UPA00848">
    <property type="reaction ID" value="UER00151"/>
</dbReference>
<dbReference type="PROSITE" id="PS00859">
    <property type="entry name" value="GTP_CYCLOHYDROL_1_1"/>
    <property type="match status" value="1"/>
</dbReference>
<keyword evidence="5" id="KW-0342">GTP-binding</keyword>
<gene>
    <name evidence="5" type="primary">folE</name>
    <name evidence="7" type="ORF">EV385_2472</name>
</gene>
<keyword evidence="8" id="KW-1185">Reference proteome</keyword>
<dbReference type="GO" id="GO:0006730">
    <property type="term" value="P:one-carbon metabolic process"/>
    <property type="evidence" value="ECO:0007669"/>
    <property type="project" value="UniProtKB-UniRule"/>
</dbReference>
<evidence type="ECO:0000313" key="8">
    <source>
        <dbReference type="Proteomes" id="UP000292564"/>
    </source>
</evidence>
<feature type="domain" description="GTP cyclohydrolase I" evidence="6">
    <location>
        <begin position="11"/>
        <end position="182"/>
    </location>
</feature>
<dbReference type="InterPro" id="IPR043134">
    <property type="entry name" value="GTP-CH-I_N"/>
</dbReference>
<evidence type="ECO:0000256" key="4">
    <source>
        <dbReference type="ARBA" id="ARBA00022801"/>
    </source>
</evidence>
<evidence type="ECO:0000313" key="7">
    <source>
        <dbReference type="EMBL" id="RZU50693.1"/>
    </source>
</evidence>
<accession>A0A4Q7ZK42</accession>
<dbReference type="GO" id="GO:0008270">
    <property type="term" value="F:zinc ion binding"/>
    <property type="evidence" value="ECO:0007669"/>
    <property type="project" value="UniProtKB-UniRule"/>
</dbReference>